<feature type="compositionally biased region" description="Polar residues" evidence="2">
    <location>
        <begin position="826"/>
        <end position="837"/>
    </location>
</feature>
<dbReference type="OrthoDB" id="3367091at2759"/>
<dbReference type="Proteomes" id="UP000245783">
    <property type="component" value="Unassembled WGS sequence"/>
</dbReference>
<feature type="compositionally biased region" description="Polar residues" evidence="2">
    <location>
        <begin position="596"/>
        <end position="607"/>
    </location>
</feature>
<feature type="compositionally biased region" description="Basic and acidic residues" evidence="2">
    <location>
        <begin position="1921"/>
        <end position="1937"/>
    </location>
</feature>
<feature type="compositionally biased region" description="Low complexity" evidence="2">
    <location>
        <begin position="425"/>
        <end position="437"/>
    </location>
</feature>
<dbReference type="STRING" id="1522189.A0A316W6J8"/>
<feature type="compositionally biased region" description="Polar residues" evidence="2">
    <location>
        <begin position="767"/>
        <end position="785"/>
    </location>
</feature>
<feature type="compositionally biased region" description="Polar residues" evidence="2">
    <location>
        <begin position="268"/>
        <end position="288"/>
    </location>
</feature>
<feature type="compositionally biased region" description="Low complexity" evidence="2">
    <location>
        <begin position="708"/>
        <end position="722"/>
    </location>
</feature>
<proteinExistence type="predicted"/>
<feature type="compositionally biased region" description="Polar residues" evidence="2">
    <location>
        <begin position="49"/>
        <end position="100"/>
    </location>
</feature>
<feature type="compositionally biased region" description="Basic and acidic residues" evidence="2">
    <location>
        <begin position="334"/>
        <end position="353"/>
    </location>
</feature>
<feature type="compositionally biased region" description="Low complexity" evidence="2">
    <location>
        <begin position="795"/>
        <end position="804"/>
    </location>
</feature>
<feature type="compositionally biased region" description="Basic and acidic residues" evidence="2">
    <location>
        <begin position="149"/>
        <end position="158"/>
    </location>
</feature>
<feature type="compositionally biased region" description="Polar residues" evidence="2">
    <location>
        <begin position="1844"/>
        <end position="1864"/>
    </location>
</feature>
<evidence type="ECO:0000313" key="4">
    <source>
        <dbReference type="Proteomes" id="UP000245783"/>
    </source>
</evidence>
<feature type="compositionally biased region" description="Polar residues" evidence="2">
    <location>
        <begin position="1953"/>
        <end position="1962"/>
    </location>
</feature>
<feature type="compositionally biased region" description="Polar residues" evidence="2">
    <location>
        <begin position="1760"/>
        <end position="1770"/>
    </location>
</feature>
<evidence type="ECO:0000313" key="3">
    <source>
        <dbReference type="EMBL" id="PWN45546.1"/>
    </source>
</evidence>
<dbReference type="RefSeq" id="XP_025372706.1">
    <property type="nucleotide sequence ID" value="XM_025512982.1"/>
</dbReference>
<feature type="compositionally biased region" description="Acidic residues" evidence="2">
    <location>
        <begin position="313"/>
        <end position="324"/>
    </location>
</feature>
<keyword evidence="1" id="KW-0175">Coiled coil</keyword>
<feature type="compositionally biased region" description="Polar residues" evidence="2">
    <location>
        <begin position="172"/>
        <end position="195"/>
    </location>
</feature>
<dbReference type="GeneID" id="37034852"/>
<dbReference type="EMBL" id="KZ819355">
    <property type="protein sequence ID" value="PWN45546.1"/>
    <property type="molecule type" value="Genomic_DNA"/>
</dbReference>
<gene>
    <name evidence="3" type="ORF">IE81DRAFT_320311</name>
</gene>
<feature type="compositionally biased region" description="Low complexity" evidence="2">
    <location>
        <begin position="755"/>
        <end position="765"/>
    </location>
</feature>
<accession>A0A316W6J8</accession>
<feature type="coiled-coil region" evidence="1">
    <location>
        <begin position="1124"/>
        <end position="1529"/>
    </location>
</feature>
<keyword evidence="4" id="KW-1185">Reference proteome</keyword>
<feature type="compositionally biased region" description="Basic and acidic residues" evidence="2">
    <location>
        <begin position="1714"/>
        <end position="1725"/>
    </location>
</feature>
<evidence type="ECO:0000256" key="1">
    <source>
        <dbReference type="SAM" id="Coils"/>
    </source>
</evidence>
<feature type="compositionally biased region" description="Basic and acidic residues" evidence="2">
    <location>
        <begin position="1971"/>
        <end position="1987"/>
    </location>
</feature>
<evidence type="ECO:0000256" key="2">
    <source>
        <dbReference type="SAM" id="MobiDB-lite"/>
    </source>
</evidence>
<feature type="compositionally biased region" description="Polar residues" evidence="2">
    <location>
        <begin position="566"/>
        <end position="575"/>
    </location>
</feature>
<feature type="compositionally biased region" description="Basic and acidic residues" evidence="2">
    <location>
        <begin position="548"/>
        <end position="562"/>
    </location>
</feature>
<feature type="region of interest" description="Disordered" evidence="2">
    <location>
        <begin position="596"/>
        <end position="731"/>
    </location>
</feature>
<feature type="compositionally biased region" description="Low complexity" evidence="2">
    <location>
        <begin position="654"/>
        <end position="668"/>
    </location>
</feature>
<feature type="compositionally biased region" description="Low complexity" evidence="2">
    <location>
        <begin position="1788"/>
        <end position="1808"/>
    </location>
</feature>
<feature type="compositionally biased region" description="Polar residues" evidence="2">
    <location>
        <begin position="438"/>
        <end position="448"/>
    </location>
</feature>
<feature type="compositionally biased region" description="Low complexity" evidence="2">
    <location>
        <begin position="537"/>
        <end position="547"/>
    </location>
</feature>
<dbReference type="InParanoid" id="A0A316W6J8"/>
<organism evidence="3 4">
    <name type="scientific">Ceraceosorus guamensis</name>
    <dbReference type="NCBI Taxonomy" id="1522189"/>
    <lineage>
        <taxon>Eukaryota</taxon>
        <taxon>Fungi</taxon>
        <taxon>Dikarya</taxon>
        <taxon>Basidiomycota</taxon>
        <taxon>Ustilaginomycotina</taxon>
        <taxon>Exobasidiomycetes</taxon>
        <taxon>Ceraceosorales</taxon>
        <taxon>Ceraceosoraceae</taxon>
        <taxon>Ceraceosorus</taxon>
    </lineage>
</organism>
<name>A0A316W6J8_9BASI</name>
<feature type="compositionally biased region" description="Pro residues" evidence="2">
    <location>
        <begin position="467"/>
        <end position="476"/>
    </location>
</feature>
<feature type="region of interest" description="Disordered" evidence="2">
    <location>
        <begin position="402"/>
        <end position="575"/>
    </location>
</feature>
<feature type="region of interest" description="Disordered" evidence="2">
    <location>
        <begin position="1"/>
        <end position="366"/>
    </location>
</feature>
<feature type="coiled-coil region" evidence="1">
    <location>
        <begin position="1007"/>
        <end position="1051"/>
    </location>
</feature>
<reference evidence="3 4" key="1">
    <citation type="journal article" date="2018" name="Mol. Biol. Evol.">
        <title>Broad Genomic Sampling Reveals a Smut Pathogenic Ancestry of the Fungal Clade Ustilaginomycotina.</title>
        <authorList>
            <person name="Kijpornyongpan T."/>
            <person name="Mondo S.J."/>
            <person name="Barry K."/>
            <person name="Sandor L."/>
            <person name="Lee J."/>
            <person name="Lipzen A."/>
            <person name="Pangilinan J."/>
            <person name="LaButti K."/>
            <person name="Hainaut M."/>
            <person name="Henrissat B."/>
            <person name="Grigoriev I.V."/>
            <person name="Spatafora J.W."/>
            <person name="Aime M.C."/>
        </authorList>
    </citation>
    <scope>NUCLEOTIDE SEQUENCE [LARGE SCALE GENOMIC DNA]</scope>
    <source>
        <strain evidence="3 4">MCA 4658</strain>
    </source>
</reference>
<feature type="region of interest" description="Disordered" evidence="2">
    <location>
        <begin position="755"/>
        <end position="924"/>
    </location>
</feature>
<sequence>MPVFADRLWSSKRPERNAGTNDLSSERKSAPYSPSIPSRLSQEIKMTPSPDTSSSLLHLASNTPLPDDSSSSLRGNLTSHTSPPLYDSSWQANGEQSMQSAGRDAIEEDSYLGRYEGDESADVDASEVSALSDVARRSPQVASQRFVFRPKEQTEDTSSRPSSSTPSPPPDQRNSVPQTPFTRWSQRQQPSQMHTPPTAAHRGVSDVTPSAKQSILRGPTTPATGSSVRFGSRLYDDGDESRISTSTHSASGASNGSGTGRLRRSLAASPTPSDQSTASPSTIASYSMTMREEMEREEVDDVLGQSLSRSEPVVEDDPYEDADEADVHQQSSRRPVEEDTFEQSRLRMLKDSSVEDSSLDTVHQPAVVAHPRLEALQRGLNKASLPSVPSLNTLAEAHEVSRTIGMANESAETQQNALDADSSRRSSFSNSDSGSAGQRTQRASSSPTIRLRQGIPADPLAVTQASPVPPPSPPSAYPSTLEDMSALIDESMGGIDEGDESSLHGVPRPYAHRGSSSSSPSVLPQISQAHRESNVSAAAQHTALAHQQEPRPRAVHEARAKASLEGNASISRSFDSGEFSFNQSMLNREMAKATEATFSPQTLTSQAAPPAVTGRRAVSTSPTAVLKPPGVVQPPIRRTVSSSSASTPAKPGDLSQQSTRVRVQRQTLGADDPSNSASRREVSPLATPGHDRAAVYSPAPSSTNVNRSHWSAASDSHDQSSQPTAGHDVDVSVSPQDISRRTAMSSIFATPAASAAGSAPASAKSFHSAQVGSTPLSTSSQSPEVNGSAHKDASVSRTSSSGESSRSDSKHGAHNIVASGRRTPSDRPSSAGYSDSSPAAARAARRLEPKPSGDLRSSYAKAGPSKSERALSQQDFGACEPVDRQQSTTPPSPAESRFAKLSAVESHRERSEDEASPSPGNNDEVMTQWIAGQKEFDVVHSRRSSLLLKRCRAAEEERDQLMSALKDGEATKKQALVAAQTAQQSHEHSLATVRLLEAERGAHKKQQAQLDHLVSKLKDQLAEHQARLPDVERLQAELARERQERAIEYRDMEVRLAFAHEEARQSRESSPAHIQEEQRLAGALMSRGDFDLALEEARKEIREECERDADVKLYALERDHDEAVGHLEQRLQETEARNSQEERLADELQVEQLQDEIERLRSALTDAEQATKEREDEDAAALSRVEHDAHAREQRMQSQMDNLHLALRSAKQESDIQKEERAKLEEALAARPSNSEVEDLRLAKQEAQDQIEALRKEIGLLWEKLTTGAGERDNLLQQKKHLEQELRKAATSNEQAESNAQSHIAELERQVVKQEHELAGLRQLAERCEEAEAEVRELEAARNSLVHEVDAALERVERERAESRKQMETASSGFKERIEKLSEQLVQVQHERNELEQRLRSSHHDAEGHTSEHIDRLQDVIKRLEQNYDTVLEERRSLETQAAEAQAEYEQLQVATQTASERYQNHLDELEADGNEARQEVVRLEEEREKLERKNSELQANHQSLLQSLTELEDHNSQLEMRLLEEQKAHTGSISSDKDLPAHVTEKIERLHEKLRHLEREAGDRVLEISKLNKAREKLEISNSNFAIALSAKQQELSLLKRTYSIKGTTETPAQRAPRASMPNVAAAPQSESEESELEHKLPPLERGFARGTRRRITTGPNDSEQRRAARAIEDQSAAQNDSTPVAKKASASAMGPPTRPIARRPSTASIRTPRMDSSRADDVSRSSVASTTPQSAPRWAARQRWSRVDEATPRAPSSGLATPTSSARTQRAARGSDVAPLSRENLSQASRPSRPSSRASSIASSTSDVRLTSAPGPRPASRFSALSQSRASFSADDSRASQPSGAQQEPSASVNRSESQASSVADDINGRNSYRSSFDGPMDLSELTDSVSMSERDSAQPVTRPTARRPRASRVSVSARRRDSLRALEEDKENSRRHARLSSAPRAPTEPPSSVGSNKLNSVPGMGSFLEKRRAVLKRRQSEMHA</sequence>
<feature type="compositionally biased region" description="Low complexity" evidence="2">
    <location>
        <begin position="244"/>
        <end position="256"/>
    </location>
</feature>
<feature type="compositionally biased region" description="Basic and acidic residues" evidence="2">
    <location>
        <begin position="1664"/>
        <end position="1674"/>
    </location>
</feature>
<protein>
    <submittedName>
        <fullName evidence="3">Uncharacterized protein</fullName>
    </submittedName>
</protein>
<feature type="region of interest" description="Disordered" evidence="2">
    <location>
        <begin position="1609"/>
        <end position="1987"/>
    </location>
</feature>